<protein>
    <submittedName>
        <fullName evidence="3">CobN/magnesium chelatase family protein</fullName>
    </submittedName>
</protein>
<feature type="domain" description="CobN/magnesium chelatase" evidence="2">
    <location>
        <begin position="123"/>
        <end position="1225"/>
    </location>
</feature>
<evidence type="ECO:0000313" key="3">
    <source>
        <dbReference type="EMBL" id="EWH08112.1"/>
    </source>
</evidence>
<dbReference type="STRING" id="1328313.DS2_19021"/>
<proteinExistence type="predicted"/>
<gene>
    <name evidence="3" type="ORF">DS2_19021</name>
</gene>
<dbReference type="InterPro" id="IPR003672">
    <property type="entry name" value="CobN/Mg_chltase"/>
</dbReference>
<sequence>MPFVAQSQTHKVLFVSASHSNKAKVTLLKKAAADTSVVNFDIEQKSAKDIKDVNAAASLFANYQLVVLDAVSSRFAKQSFEAFLPAVAATSTKHSTKFLALNWLNNPNAQKGLSEKQQQTLQSYWQNAGRTNLTNMLNYLAFEVFKQSNNQQVTVAQPIVFPKQGIYHPKQPNLMADSLTEYQAWSKPTAQQIKIAMLIQRAAIETEQTQLIDATIEKLEARGAYVVPFFFELSPRSGDYSHLLQSEITRADVLSGQKTQVDLIINFRNIHWANQRKVEFEKFGVPVVQALTYYDGDQQAWEKSDEGISSGMMAFMLVLPESAGVIDPTIVAAMNHQKQQIEVIDYQLNFLVARALNYAKLARMDNADKRITTMFWGDQDMGASFLNVPESLQSISQRLHDEGYQLANVDAQYFIDRVERILNPFYRDFELDALLEDDLADLLPVAEYKQWLTSVPAETVASINQKWGQPEDNFMVTIRNGQHYFIIPRIRNGNMLVMRQPPRGDSADKEQGLYHDTKVPMNHYYLAAYYYAREYWQSDAFIHLGTHGTHEYLPGKDRGLSRYDGANLSTGTLPIMYPYIVDDVGEAMQAKRRGNAITVGHMTPPFAAAGLQGVTADMHTLVDQYRHIDTGGVKEKTKQQIIDYCIQENLCKDLNYTLAEINQNFDEFLDDLHSYLEELAATNQPLGLHTFGELAEQRLIISTVGQMLGNDFLVAASEFEKEHYQVEDEHDHHHHDEHKHDEGEHHDEHAEINDGLMHIVNEDLTETAGYKTIRDYIVGQADKSELPETLLPYVEQGQTYYNKMIGIQELDNLVAGLNGKFISPKNGGDPIRNPDSLPTGYNLIGFDPSRLPTKAAYQQGVELVEEIFANYFKKHGQYPDKLAFSLWSVEAMRHYGVLESQALYAMGIRPKWSPDGRVVGTEIIPYSELKRPRVDVVLSATGLYRDAFPNVMEMLAKAIKELSELREDNNPIWKNSQKVKSELLAEGMSEDDAEYLSSVRIFSNTFGDYGSGVDEPIMQSDTWETDKKIADNYLATMGKHFGADKNRWGQEVANLYAKQLSGTDIALFARSSNLYGMITSDDPFEYFGSLALAVRNIDGKSPEMLISNLRNTSKAKMESAADMLAKELRTRNFHKRWITEMQKEGYSGAVTMAGNLNNFWGWQVVDPNVVRDDQWDEFVDIYVNDQLEIGLDEWFEQVNPAALARMMERMLEAERKDYWQTDDERLKSIVEKYIEFVEKYDLIVMNDAVREHTNQLAKGFGLEPLQDAKTMEDMAAKKIADQQQMQAAAAAQTQHI</sequence>
<dbReference type="PANTHER" id="PTHR44119:SF4">
    <property type="entry name" value="AEROBIC COBALTOCHELATASE SUBUNIT COBN"/>
    <property type="match status" value="1"/>
</dbReference>
<name>W7QGR2_9ALTE</name>
<dbReference type="eggNOG" id="COG1429">
    <property type="taxonomic scope" value="Bacteria"/>
</dbReference>
<dbReference type="CDD" id="cd10150">
    <property type="entry name" value="CobN_like"/>
    <property type="match status" value="1"/>
</dbReference>
<evidence type="ECO:0000256" key="1">
    <source>
        <dbReference type="SAM" id="MobiDB-lite"/>
    </source>
</evidence>
<feature type="region of interest" description="Disordered" evidence="1">
    <location>
        <begin position="726"/>
        <end position="747"/>
    </location>
</feature>
<keyword evidence="4" id="KW-1185">Reference proteome</keyword>
<evidence type="ECO:0000313" key="4">
    <source>
        <dbReference type="Proteomes" id="UP000019276"/>
    </source>
</evidence>
<dbReference type="EMBL" id="ARZY01000070">
    <property type="protein sequence ID" value="EWH08112.1"/>
    <property type="molecule type" value="Genomic_DNA"/>
</dbReference>
<evidence type="ECO:0000259" key="2">
    <source>
        <dbReference type="Pfam" id="PF02514"/>
    </source>
</evidence>
<reference evidence="3 4" key="1">
    <citation type="journal article" date="2014" name="Genome Announc.">
        <title>Draft Genome Sequence of the Agar-Degrading Bacterium Catenovulum sp. Strain DS-2, Isolated from Intestines of Haliotis diversicolor.</title>
        <authorList>
            <person name="Shan D."/>
            <person name="Li X."/>
            <person name="Gu Z."/>
            <person name="Wei G."/>
            <person name="Gao Z."/>
            <person name="Shao Z."/>
        </authorList>
    </citation>
    <scope>NUCLEOTIDE SEQUENCE [LARGE SCALE GENOMIC DNA]</scope>
    <source>
        <strain evidence="3 4">DS-2</strain>
    </source>
</reference>
<dbReference type="Proteomes" id="UP000019276">
    <property type="component" value="Unassembled WGS sequence"/>
</dbReference>
<feature type="compositionally biased region" description="Basic and acidic residues" evidence="1">
    <location>
        <begin position="738"/>
        <end position="747"/>
    </location>
</feature>
<dbReference type="Pfam" id="PF02514">
    <property type="entry name" value="CobN-Mg_chel"/>
    <property type="match status" value="1"/>
</dbReference>
<dbReference type="PATRIC" id="fig|1328313.3.peg.3878"/>
<comment type="caution">
    <text evidence="3">The sequence shown here is derived from an EMBL/GenBank/DDBJ whole genome shotgun (WGS) entry which is preliminary data.</text>
</comment>
<accession>W7QGR2</accession>
<dbReference type="PANTHER" id="PTHR44119">
    <property type="entry name" value="MAGNESIUM-CHELATASE SUBUNIT CHLH, CHLOROPLASTIC"/>
    <property type="match status" value="1"/>
</dbReference>
<organism evidence="3 4">
    <name type="scientific">Catenovulum agarivorans DS-2</name>
    <dbReference type="NCBI Taxonomy" id="1328313"/>
    <lineage>
        <taxon>Bacteria</taxon>
        <taxon>Pseudomonadati</taxon>
        <taxon>Pseudomonadota</taxon>
        <taxon>Gammaproteobacteria</taxon>
        <taxon>Alteromonadales</taxon>
        <taxon>Alteromonadaceae</taxon>
        <taxon>Catenovulum</taxon>
    </lineage>
</organism>